<gene>
    <name evidence="7" type="ORF">Tco_0752563</name>
</gene>
<dbReference type="SUPFAM" id="SSF53098">
    <property type="entry name" value="Ribonuclease H-like"/>
    <property type="match status" value="1"/>
</dbReference>
<feature type="compositionally biased region" description="Polar residues" evidence="2">
    <location>
        <begin position="440"/>
        <end position="450"/>
    </location>
</feature>
<dbReference type="Proteomes" id="UP001151760">
    <property type="component" value="Unassembled WGS sequence"/>
</dbReference>
<evidence type="ECO:0000259" key="5">
    <source>
        <dbReference type="Pfam" id="PF22936"/>
    </source>
</evidence>
<keyword evidence="1" id="KW-0064">Aspartyl protease</keyword>
<protein>
    <submittedName>
        <fullName evidence="7">Ribonuclease H-like domain-containing protein</fullName>
    </submittedName>
</protein>
<evidence type="ECO:0000259" key="6">
    <source>
        <dbReference type="Pfam" id="PF25597"/>
    </source>
</evidence>
<feature type="domain" description="Retroviral polymerase SH3-like" evidence="6">
    <location>
        <begin position="373"/>
        <end position="427"/>
    </location>
</feature>
<keyword evidence="8" id="KW-1185">Reference proteome</keyword>
<dbReference type="InterPro" id="IPR036397">
    <property type="entry name" value="RNaseH_sf"/>
</dbReference>
<evidence type="ECO:0000256" key="2">
    <source>
        <dbReference type="SAM" id="MobiDB-lite"/>
    </source>
</evidence>
<feature type="region of interest" description="Disordered" evidence="2">
    <location>
        <begin position="434"/>
        <end position="479"/>
    </location>
</feature>
<dbReference type="InterPro" id="IPR012337">
    <property type="entry name" value="RNaseH-like_sf"/>
</dbReference>
<dbReference type="SUPFAM" id="SSF56672">
    <property type="entry name" value="DNA/RNA polymerases"/>
    <property type="match status" value="1"/>
</dbReference>
<proteinExistence type="predicted"/>
<name>A0ABQ4ZAJ8_9ASTR</name>
<sequence length="882" mass="98964">MGVTQLDMTSLRWSVSTATRWDTLQGNVEDLETKIAGTRIKPTLEDCKNGRKLLAKAMVAIDGAGSDWSYMADNEVLTNMALMVFSDFEGHPQKEDQGYVDSGCSRHMTGNMSYLSDFKEFDGGYVTFGGGAKGGKITGKGTLKTGKLDFEDVYFVKELQFNLFSVSQMCDKKNSVLFTDTGCFVLSPDFKLADESQVLLKVPRKNNMYSVDMKNIVPKECLTCLVAKVILEESMLWHRRLGHVNFKTINKLVNENLVRGLPTNHFENDQTCVACLKGKQHKASSTKDETSGILKSFIIVVENLVNKKVKIIRCDNGTEFKNRVISEFCEKKGIKKEFSNKVLVVKPYNKTPYDLFRGRTPALSFIRPFGCHVTILNTLDYLGKFNGKSDEGFFVGYSLNSKAFRVYNIRTRKVEENLHIRFLEDKPIIAGTEESIGAGNASNDKPQPSSDAGKKDDEGVSKESRINDQERSKNSTQDVNIVGPSINIASTNVNTGSLNINTVCPTVTTARSISSQTEPAMFSLRDNPTFEVTHADFFSDETKVDMSNITTTYLVPSTLNTRIHKDHSLAHVIGDIQFGVQTRRMTKPTNKQGFISAVYEGKIHEDLHTCLFAYFLSQEEPKRIAKSLSGLACVEAMQEKLLQIEEEVYVCQPPGFEDLDYPDKVYKVVKALYGLHQAPRAWYETLAKYLLDNGFHRGKIDQTLFIKKQKGDIFLVHVYVDDIIFGSTKKELCTEFEKLMHDKFQMSSIGELTFFLGIASTSMDTEKALLEDLDGDDVDVHIYRSMIRSLMYLTSSRLDIMFAVCAYARFQVTPKVSHLHAIKRIFRCLKGQPKLGLWYPRDSSFDLVAYSDSVYAGASLDRKSTTGGHSTLDSESNAGLKV</sequence>
<evidence type="ECO:0000313" key="7">
    <source>
        <dbReference type="EMBL" id="GJS86022.1"/>
    </source>
</evidence>
<evidence type="ECO:0000313" key="8">
    <source>
        <dbReference type="Proteomes" id="UP001151760"/>
    </source>
</evidence>
<dbReference type="InterPro" id="IPR013103">
    <property type="entry name" value="RVT_2"/>
</dbReference>
<organism evidence="7 8">
    <name type="scientific">Tanacetum coccineum</name>
    <dbReference type="NCBI Taxonomy" id="301880"/>
    <lineage>
        <taxon>Eukaryota</taxon>
        <taxon>Viridiplantae</taxon>
        <taxon>Streptophyta</taxon>
        <taxon>Embryophyta</taxon>
        <taxon>Tracheophyta</taxon>
        <taxon>Spermatophyta</taxon>
        <taxon>Magnoliopsida</taxon>
        <taxon>eudicotyledons</taxon>
        <taxon>Gunneridae</taxon>
        <taxon>Pentapetalae</taxon>
        <taxon>asterids</taxon>
        <taxon>campanulids</taxon>
        <taxon>Asterales</taxon>
        <taxon>Asteraceae</taxon>
        <taxon>Asteroideae</taxon>
        <taxon>Anthemideae</taxon>
        <taxon>Anthemidinae</taxon>
        <taxon>Tanacetum</taxon>
    </lineage>
</organism>
<feature type="region of interest" description="Disordered" evidence="2">
    <location>
        <begin position="861"/>
        <end position="882"/>
    </location>
</feature>
<reference evidence="7" key="2">
    <citation type="submission" date="2022-01" db="EMBL/GenBank/DDBJ databases">
        <authorList>
            <person name="Yamashiro T."/>
            <person name="Shiraishi A."/>
            <person name="Satake H."/>
            <person name="Nakayama K."/>
        </authorList>
    </citation>
    <scope>NUCLEOTIDE SEQUENCE</scope>
</reference>
<dbReference type="PANTHER" id="PTHR11439:SF495">
    <property type="entry name" value="REVERSE TRANSCRIPTASE, RNA-DEPENDENT DNA POLYMERASE-RELATED"/>
    <property type="match status" value="1"/>
</dbReference>
<feature type="compositionally biased region" description="Basic and acidic residues" evidence="2">
    <location>
        <begin position="452"/>
        <end position="473"/>
    </location>
</feature>
<keyword evidence="1" id="KW-0645">Protease</keyword>
<keyword evidence="1" id="KW-0378">Hydrolase</keyword>
<dbReference type="EMBL" id="BQNB010011093">
    <property type="protein sequence ID" value="GJS86022.1"/>
    <property type="molecule type" value="Genomic_DNA"/>
</dbReference>
<dbReference type="Pfam" id="PF07727">
    <property type="entry name" value="RVT_2"/>
    <property type="match status" value="1"/>
</dbReference>
<dbReference type="Pfam" id="PF25597">
    <property type="entry name" value="SH3_retrovirus"/>
    <property type="match status" value="1"/>
</dbReference>
<comment type="caution">
    <text evidence="7">The sequence shown here is derived from an EMBL/GenBank/DDBJ whole genome shotgun (WGS) entry which is preliminary data.</text>
</comment>
<dbReference type="InterPro" id="IPR054722">
    <property type="entry name" value="PolX-like_BBD"/>
</dbReference>
<dbReference type="Pfam" id="PF22936">
    <property type="entry name" value="Pol_BBD"/>
    <property type="match status" value="1"/>
</dbReference>
<dbReference type="InterPro" id="IPR043502">
    <property type="entry name" value="DNA/RNA_pol_sf"/>
</dbReference>
<feature type="domain" description="Retrovirus-related Pol polyprotein from transposon TNT 1-94-like beta-barrel" evidence="5">
    <location>
        <begin position="99"/>
        <end position="172"/>
    </location>
</feature>
<evidence type="ECO:0000259" key="4">
    <source>
        <dbReference type="Pfam" id="PF13976"/>
    </source>
</evidence>
<dbReference type="Gene3D" id="3.30.420.10">
    <property type="entry name" value="Ribonuclease H-like superfamily/Ribonuclease H"/>
    <property type="match status" value="1"/>
</dbReference>
<dbReference type="PANTHER" id="PTHR11439">
    <property type="entry name" value="GAG-POL-RELATED RETROTRANSPOSON"/>
    <property type="match status" value="1"/>
</dbReference>
<evidence type="ECO:0000259" key="3">
    <source>
        <dbReference type="Pfam" id="PF07727"/>
    </source>
</evidence>
<feature type="compositionally biased region" description="Polar residues" evidence="2">
    <location>
        <begin position="865"/>
        <end position="882"/>
    </location>
</feature>
<dbReference type="Pfam" id="PF13976">
    <property type="entry name" value="gag_pre-integrs"/>
    <property type="match status" value="1"/>
</dbReference>
<dbReference type="InterPro" id="IPR025724">
    <property type="entry name" value="GAG-pre-integrase_dom"/>
</dbReference>
<dbReference type="InterPro" id="IPR057670">
    <property type="entry name" value="SH3_retrovirus"/>
</dbReference>
<feature type="domain" description="Reverse transcriptase Ty1/copia-type" evidence="3">
    <location>
        <begin position="643"/>
        <end position="759"/>
    </location>
</feature>
<feature type="domain" description="GAG-pre-integrase" evidence="4">
    <location>
        <begin position="207"/>
        <end position="280"/>
    </location>
</feature>
<accession>A0ABQ4ZAJ8</accession>
<evidence type="ECO:0000256" key="1">
    <source>
        <dbReference type="ARBA" id="ARBA00022750"/>
    </source>
</evidence>
<reference evidence="7" key="1">
    <citation type="journal article" date="2022" name="Int. J. Mol. Sci.">
        <title>Draft Genome of Tanacetum Coccineum: Genomic Comparison of Closely Related Tanacetum-Family Plants.</title>
        <authorList>
            <person name="Yamashiro T."/>
            <person name="Shiraishi A."/>
            <person name="Nakayama K."/>
            <person name="Satake H."/>
        </authorList>
    </citation>
    <scope>NUCLEOTIDE SEQUENCE</scope>
</reference>